<comment type="pathway">
    <text evidence="1">Sulfur metabolism; hydrogen sulfide biosynthesis; sulfite from sulfate: step 1/3.</text>
</comment>
<evidence type="ECO:0000256" key="7">
    <source>
        <dbReference type="ARBA" id="ARBA00031812"/>
    </source>
</evidence>
<gene>
    <name evidence="12" type="ORF">MNBD_NITROSPIRAE02-333</name>
</gene>
<dbReference type="InterPro" id="IPR024951">
    <property type="entry name" value="Sulfurylase_cat_dom"/>
</dbReference>
<dbReference type="SUPFAM" id="SSF88697">
    <property type="entry name" value="PUA domain-like"/>
    <property type="match status" value="1"/>
</dbReference>
<proteinExistence type="inferred from homology"/>
<dbReference type="Gene3D" id="3.40.50.620">
    <property type="entry name" value="HUPs"/>
    <property type="match status" value="1"/>
</dbReference>
<dbReference type="EMBL" id="UOGH01000125">
    <property type="protein sequence ID" value="VAX29560.1"/>
    <property type="molecule type" value="Genomic_DNA"/>
</dbReference>
<dbReference type="AlphaFoldDB" id="A0A3B1D3H8"/>
<evidence type="ECO:0000256" key="4">
    <source>
        <dbReference type="ARBA" id="ARBA00022695"/>
    </source>
</evidence>
<feature type="domain" description="ATP-sulfurylase PUA-like" evidence="11">
    <location>
        <begin position="5"/>
        <end position="164"/>
    </location>
</feature>
<sequence length="404" mass="45573">MALVNPHGKEKKLKPLLLEGDELKEEKERARTLTDVRMTSRETGDLIMMGIGGFTPIEGFMGYEDWKGICDEYKMTDGTFWPIPITLSTTKGNADSIKIGEDVALVDEESGEMMATMTVKEKYTIDKVHECKKVFGTDDIEHPGVAKVMAQGEVNLAGPVKVLSEGRFPEEYKGVYMRPEESRKDFEDKGWSTVAAFQTRNPMHRSHEYLTKIAIEICDGVYIHMLLGKLKAGDIPADVRQNAIDALIENYYVKDTITVGGYPLDMRYAGPREALLHALFRQNFGCSHLIVGRDHAGVGDYYGPFDAQKIFDDIPEDALETKPLKIDWTFYCYKCDGMASMKTCPHSKEDRLILSGTKLRKMLSEGEEVSDKFSRPVVLKILSEYYQGLTEKVEIKMHKYAEGA</sequence>
<dbReference type="CDD" id="cd00517">
    <property type="entry name" value="ATPS"/>
    <property type="match status" value="1"/>
</dbReference>
<keyword evidence="6" id="KW-0067">ATP-binding</keyword>
<dbReference type="Pfam" id="PF14306">
    <property type="entry name" value="PUA_2"/>
    <property type="match status" value="1"/>
</dbReference>
<keyword evidence="5" id="KW-0547">Nucleotide-binding</keyword>
<dbReference type="PANTHER" id="PTHR43509:SF1">
    <property type="entry name" value="SULFATE ADENYLYLTRANSFERASE"/>
    <property type="match status" value="1"/>
</dbReference>
<dbReference type="InterPro" id="IPR014729">
    <property type="entry name" value="Rossmann-like_a/b/a_fold"/>
</dbReference>
<evidence type="ECO:0000256" key="3">
    <source>
        <dbReference type="ARBA" id="ARBA00022679"/>
    </source>
</evidence>
<keyword evidence="4 12" id="KW-0548">Nucleotidyltransferase</keyword>
<dbReference type="Pfam" id="PF01747">
    <property type="entry name" value="ATP-sulfurylase"/>
    <property type="match status" value="1"/>
</dbReference>
<dbReference type="PANTHER" id="PTHR43509">
    <property type="match status" value="1"/>
</dbReference>
<dbReference type="EC" id="2.7.7.4" evidence="2"/>
<evidence type="ECO:0000313" key="12">
    <source>
        <dbReference type="EMBL" id="VAX29560.1"/>
    </source>
</evidence>
<evidence type="ECO:0000256" key="2">
    <source>
        <dbReference type="ARBA" id="ARBA00012391"/>
    </source>
</evidence>
<evidence type="ECO:0000256" key="6">
    <source>
        <dbReference type="ARBA" id="ARBA00022840"/>
    </source>
</evidence>
<dbReference type="SUPFAM" id="SSF52374">
    <property type="entry name" value="Nucleotidylyl transferase"/>
    <property type="match status" value="1"/>
</dbReference>
<dbReference type="GO" id="GO:0070814">
    <property type="term" value="P:hydrogen sulfide biosynthetic process"/>
    <property type="evidence" value="ECO:0007669"/>
    <property type="project" value="UniProtKB-UniPathway"/>
</dbReference>
<dbReference type="InterPro" id="IPR015947">
    <property type="entry name" value="PUA-like_sf"/>
</dbReference>
<evidence type="ECO:0000256" key="1">
    <source>
        <dbReference type="ARBA" id="ARBA00005048"/>
    </source>
</evidence>
<accession>A0A3B1D3H8</accession>
<dbReference type="InterPro" id="IPR025980">
    <property type="entry name" value="ATP-Sase_PUA-like_dom"/>
</dbReference>
<evidence type="ECO:0000256" key="5">
    <source>
        <dbReference type="ARBA" id="ARBA00022741"/>
    </source>
</evidence>
<organism evidence="12">
    <name type="scientific">hydrothermal vent metagenome</name>
    <dbReference type="NCBI Taxonomy" id="652676"/>
    <lineage>
        <taxon>unclassified sequences</taxon>
        <taxon>metagenomes</taxon>
        <taxon>ecological metagenomes</taxon>
    </lineage>
</organism>
<dbReference type="GO" id="GO:0000103">
    <property type="term" value="P:sulfate assimilation"/>
    <property type="evidence" value="ECO:0007669"/>
    <property type="project" value="InterPro"/>
</dbReference>
<protein>
    <recommendedName>
        <fullName evidence="2">sulfate adenylyltransferase</fullName>
        <ecNumber evidence="2">2.7.7.4</ecNumber>
    </recommendedName>
    <alternativeName>
        <fullName evidence="9">ATP-sulfurylase</fullName>
    </alternativeName>
    <alternativeName>
        <fullName evidence="7">Sulfate adenylate transferase</fullName>
    </alternativeName>
</protein>
<dbReference type="InterPro" id="IPR002650">
    <property type="entry name" value="Sulphate_adenylyltransferase"/>
</dbReference>
<dbReference type="NCBIfam" id="NF003166">
    <property type="entry name" value="PRK04149.1"/>
    <property type="match status" value="1"/>
</dbReference>
<evidence type="ECO:0000259" key="11">
    <source>
        <dbReference type="Pfam" id="PF14306"/>
    </source>
</evidence>
<dbReference type="UniPathway" id="UPA00140">
    <property type="reaction ID" value="UER00204"/>
</dbReference>
<dbReference type="NCBIfam" id="TIGR00339">
    <property type="entry name" value="sopT"/>
    <property type="match status" value="1"/>
</dbReference>
<evidence type="ECO:0000256" key="8">
    <source>
        <dbReference type="ARBA" id="ARBA00037980"/>
    </source>
</evidence>
<dbReference type="Gene3D" id="3.10.400.10">
    <property type="entry name" value="Sulfate adenylyltransferase"/>
    <property type="match status" value="1"/>
</dbReference>
<evidence type="ECO:0000259" key="10">
    <source>
        <dbReference type="Pfam" id="PF01747"/>
    </source>
</evidence>
<feature type="domain" description="Sulphate adenylyltransferase catalytic" evidence="10">
    <location>
        <begin position="175"/>
        <end position="385"/>
    </location>
</feature>
<dbReference type="GO" id="GO:0005524">
    <property type="term" value="F:ATP binding"/>
    <property type="evidence" value="ECO:0007669"/>
    <property type="project" value="UniProtKB-KW"/>
</dbReference>
<name>A0A3B1D3H8_9ZZZZ</name>
<reference evidence="12" key="1">
    <citation type="submission" date="2018-06" db="EMBL/GenBank/DDBJ databases">
        <authorList>
            <person name="Zhirakovskaya E."/>
        </authorList>
    </citation>
    <scope>NUCLEOTIDE SEQUENCE</scope>
</reference>
<dbReference type="GO" id="GO:0004781">
    <property type="term" value="F:sulfate adenylyltransferase (ATP) activity"/>
    <property type="evidence" value="ECO:0007669"/>
    <property type="project" value="UniProtKB-EC"/>
</dbReference>
<evidence type="ECO:0000256" key="9">
    <source>
        <dbReference type="ARBA" id="ARBA00041598"/>
    </source>
</evidence>
<dbReference type="HAMAP" id="MF_00066">
    <property type="entry name" value="Sulf_adenylyltr"/>
    <property type="match status" value="1"/>
</dbReference>
<comment type="similarity">
    <text evidence="8">Belongs to the sulfate adenylyltransferase family.</text>
</comment>
<keyword evidence="3 12" id="KW-0808">Transferase</keyword>
<dbReference type="InterPro" id="IPR020792">
    <property type="entry name" value="SO4_adenylyltransferase_pro"/>
</dbReference>